<evidence type="ECO:0000313" key="2">
    <source>
        <dbReference type="EMBL" id="KAJ8353088.1"/>
    </source>
</evidence>
<evidence type="ECO:0000256" key="1">
    <source>
        <dbReference type="SAM" id="MobiDB-lite"/>
    </source>
</evidence>
<organism evidence="2 3">
    <name type="scientific">Aldrovandia affinis</name>
    <dbReference type="NCBI Taxonomy" id="143900"/>
    <lineage>
        <taxon>Eukaryota</taxon>
        <taxon>Metazoa</taxon>
        <taxon>Chordata</taxon>
        <taxon>Craniata</taxon>
        <taxon>Vertebrata</taxon>
        <taxon>Euteleostomi</taxon>
        <taxon>Actinopterygii</taxon>
        <taxon>Neopterygii</taxon>
        <taxon>Teleostei</taxon>
        <taxon>Notacanthiformes</taxon>
        <taxon>Halosauridae</taxon>
        <taxon>Aldrovandia</taxon>
    </lineage>
</organism>
<sequence>MICCPDGSGGAVTLLAPALEYLMSGHLLKQSWHRLNNFLKGAARLRPPRRAAQFAGAGRLLRENGTEHANPTDPPTLTRFREPAVLSPPKA</sequence>
<feature type="region of interest" description="Disordered" evidence="1">
    <location>
        <begin position="59"/>
        <end position="91"/>
    </location>
</feature>
<gene>
    <name evidence="2" type="ORF">AAFF_G00109920</name>
</gene>
<reference evidence="2" key="1">
    <citation type="journal article" date="2023" name="Science">
        <title>Genome structures resolve the early diversification of teleost fishes.</title>
        <authorList>
            <person name="Parey E."/>
            <person name="Louis A."/>
            <person name="Montfort J."/>
            <person name="Bouchez O."/>
            <person name="Roques C."/>
            <person name="Iampietro C."/>
            <person name="Lluch J."/>
            <person name="Castinel A."/>
            <person name="Donnadieu C."/>
            <person name="Desvignes T."/>
            <person name="Floi Bucao C."/>
            <person name="Jouanno E."/>
            <person name="Wen M."/>
            <person name="Mejri S."/>
            <person name="Dirks R."/>
            <person name="Jansen H."/>
            <person name="Henkel C."/>
            <person name="Chen W.J."/>
            <person name="Zahm M."/>
            <person name="Cabau C."/>
            <person name="Klopp C."/>
            <person name="Thompson A.W."/>
            <person name="Robinson-Rechavi M."/>
            <person name="Braasch I."/>
            <person name="Lecointre G."/>
            <person name="Bobe J."/>
            <person name="Postlethwait J.H."/>
            <person name="Berthelot C."/>
            <person name="Roest Crollius H."/>
            <person name="Guiguen Y."/>
        </authorList>
    </citation>
    <scope>NUCLEOTIDE SEQUENCE</scope>
    <source>
        <strain evidence="2">NC1722</strain>
    </source>
</reference>
<name>A0AAD7R122_9TELE</name>
<protein>
    <submittedName>
        <fullName evidence="2">Uncharacterized protein</fullName>
    </submittedName>
</protein>
<dbReference type="EMBL" id="JAINUG010001729">
    <property type="protein sequence ID" value="KAJ8353088.1"/>
    <property type="molecule type" value="Genomic_DNA"/>
</dbReference>
<proteinExistence type="predicted"/>
<comment type="caution">
    <text evidence="2">The sequence shown here is derived from an EMBL/GenBank/DDBJ whole genome shotgun (WGS) entry which is preliminary data.</text>
</comment>
<accession>A0AAD7R122</accession>
<dbReference type="AlphaFoldDB" id="A0AAD7R122"/>
<evidence type="ECO:0000313" key="3">
    <source>
        <dbReference type="Proteomes" id="UP001221898"/>
    </source>
</evidence>
<dbReference type="Proteomes" id="UP001221898">
    <property type="component" value="Unassembled WGS sequence"/>
</dbReference>
<keyword evidence="3" id="KW-1185">Reference proteome</keyword>